<dbReference type="Gene3D" id="3.30.1330.40">
    <property type="entry name" value="RutC-like"/>
    <property type="match status" value="1"/>
</dbReference>
<accession>A0ABX5J7L6</accession>
<comment type="caution">
    <text evidence="2">The sequence shown here is derived from an EMBL/GenBank/DDBJ whole genome shotgun (WGS) entry which is preliminary data.</text>
</comment>
<dbReference type="Proteomes" id="UP000240800">
    <property type="component" value="Unassembled WGS sequence"/>
</dbReference>
<dbReference type="InterPro" id="IPR035959">
    <property type="entry name" value="RutC-like_sf"/>
</dbReference>
<evidence type="ECO:0000313" key="3">
    <source>
        <dbReference type="Proteomes" id="UP000240800"/>
    </source>
</evidence>
<sequence>MGKIDIRMAELGIELPPINPSQGNYLPYRRTGNLVFIAGQGPRRAGELIWKGIVGDDLTLEDAQEAARMCALNLLAQLRAACDGDLDRVTGVIRLAGLVRCTVDFELQAKVLNAASDLICDVFGPAGAHARIASGTHALPSGMAVEIEAIFEIAATA</sequence>
<dbReference type="EMBL" id="PZZW01000003">
    <property type="protein sequence ID" value="PTM79172.1"/>
    <property type="molecule type" value="Genomic_DNA"/>
</dbReference>
<dbReference type="SUPFAM" id="SSF55298">
    <property type="entry name" value="YjgF-like"/>
    <property type="match status" value="1"/>
</dbReference>
<dbReference type="PANTHER" id="PTHR43760:SF1">
    <property type="entry name" value="ENDORIBONUCLEASE L-PSP_CHORISMATE MUTASE-LIKE DOMAIN-CONTAINING PROTEIN"/>
    <property type="match status" value="1"/>
</dbReference>
<dbReference type="CDD" id="cd02199">
    <property type="entry name" value="YjgF_YER057c_UK114_like_1"/>
    <property type="match status" value="1"/>
</dbReference>
<gene>
    <name evidence="2" type="ORF">C8J29_103269</name>
</gene>
<dbReference type="Pfam" id="PF14588">
    <property type="entry name" value="YjgF_endoribonc"/>
    <property type="match status" value="1"/>
</dbReference>
<keyword evidence="3" id="KW-1185">Reference proteome</keyword>
<protein>
    <submittedName>
        <fullName evidence="2">Enamine deaminase RidA (YjgF/YER057c/UK114 family)</fullName>
    </submittedName>
</protein>
<organism evidence="2 3">
    <name type="scientific">Cereibacter johrii</name>
    <dbReference type="NCBI Taxonomy" id="445629"/>
    <lineage>
        <taxon>Bacteria</taxon>
        <taxon>Pseudomonadati</taxon>
        <taxon>Pseudomonadota</taxon>
        <taxon>Alphaproteobacteria</taxon>
        <taxon>Rhodobacterales</taxon>
        <taxon>Paracoccaceae</taxon>
        <taxon>Cereibacter</taxon>
    </lineage>
</organism>
<feature type="domain" description="Endoribonuclease L-PSP/chorismate mutase-like" evidence="1">
    <location>
        <begin position="7"/>
        <end position="138"/>
    </location>
</feature>
<evidence type="ECO:0000313" key="2">
    <source>
        <dbReference type="EMBL" id="PTM79172.1"/>
    </source>
</evidence>
<name>A0ABX5J7L6_9RHOB</name>
<dbReference type="InterPro" id="IPR013813">
    <property type="entry name" value="Endoribo_LPSP/chorism_mut-like"/>
</dbReference>
<dbReference type="RefSeq" id="WP_069332546.1">
    <property type="nucleotide sequence ID" value="NZ_JAYFRT010000001.1"/>
</dbReference>
<dbReference type="PANTHER" id="PTHR43760">
    <property type="entry name" value="ENDORIBONUCLEASE-RELATED"/>
    <property type="match status" value="1"/>
</dbReference>
<reference evidence="2 3" key="1">
    <citation type="submission" date="2018-04" db="EMBL/GenBank/DDBJ databases">
        <title>Genomic Encyclopedia of Type Strains, Phase III (KMG-III): the genomes of soil and plant-associated and newly described type strains.</title>
        <authorList>
            <person name="Whitman W."/>
        </authorList>
    </citation>
    <scope>NUCLEOTIDE SEQUENCE [LARGE SCALE GENOMIC DNA]</scope>
    <source>
        <strain evidence="2 3">JA192</strain>
    </source>
</reference>
<evidence type="ECO:0000259" key="1">
    <source>
        <dbReference type="Pfam" id="PF14588"/>
    </source>
</evidence>
<proteinExistence type="predicted"/>